<organism evidence="2 3">
    <name type="scientific">Streblomastix strix</name>
    <dbReference type="NCBI Taxonomy" id="222440"/>
    <lineage>
        <taxon>Eukaryota</taxon>
        <taxon>Metamonada</taxon>
        <taxon>Preaxostyla</taxon>
        <taxon>Oxymonadida</taxon>
        <taxon>Streblomastigidae</taxon>
        <taxon>Streblomastix</taxon>
    </lineage>
</organism>
<name>A0A5J4T4X0_9EUKA</name>
<gene>
    <name evidence="2" type="ORF">EZS28_051689</name>
</gene>
<protein>
    <submittedName>
        <fullName evidence="2">Uncharacterized protein</fullName>
    </submittedName>
</protein>
<dbReference type="Proteomes" id="UP000324800">
    <property type="component" value="Unassembled WGS sequence"/>
</dbReference>
<keyword evidence="1" id="KW-0812">Transmembrane</keyword>
<keyword evidence="1" id="KW-0472">Membrane</keyword>
<evidence type="ECO:0000313" key="3">
    <source>
        <dbReference type="Proteomes" id="UP000324800"/>
    </source>
</evidence>
<feature type="non-terminal residue" evidence="2">
    <location>
        <position position="1"/>
    </location>
</feature>
<evidence type="ECO:0000313" key="2">
    <source>
        <dbReference type="EMBL" id="KAA6352783.1"/>
    </source>
</evidence>
<dbReference type="EMBL" id="SNRW01039319">
    <property type="protein sequence ID" value="KAA6352783.1"/>
    <property type="molecule type" value="Genomic_DNA"/>
</dbReference>
<accession>A0A5J4T4X0</accession>
<sequence length="33" mass="3176">PTVSPTMAPVLGVATGSIANTVIVITLVLGLLG</sequence>
<dbReference type="AlphaFoldDB" id="A0A5J4T4X0"/>
<reference evidence="2 3" key="1">
    <citation type="submission" date="2019-03" db="EMBL/GenBank/DDBJ databases">
        <title>Single cell metagenomics reveals metabolic interactions within the superorganism composed of flagellate Streblomastix strix and complex community of Bacteroidetes bacteria on its surface.</title>
        <authorList>
            <person name="Treitli S.C."/>
            <person name="Kolisko M."/>
            <person name="Husnik F."/>
            <person name="Keeling P."/>
            <person name="Hampl V."/>
        </authorList>
    </citation>
    <scope>NUCLEOTIDE SEQUENCE [LARGE SCALE GENOMIC DNA]</scope>
    <source>
        <strain evidence="2">ST1C</strain>
    </source>
</reference>
<comment type="caution">
    <text evidence="2">The sequence shown here is derived from an EMBL/GenBank/DDBJ whole genome shotgun (WGS) entry which is preliminary data.</text>
</comment>
<keyword evidence="1" id="KW-1133">Transmembrane helix</keyword>
<evidence type="ECO:0000256" key="1">
    <source>
        <dbReference type="SAM" id="Phobius"/>
    </source>
</evidence>
<feature type="transmembrane region" description="Helical" evidence="1">
    <location>
        <begin position="6"/>
        <end position="32"/>
    </location>
</feature>
<proteinExistence type="predicted"/>